<dbReference type="RefSeq" id="WP_221497614.1">
    <property type="nucleotide sequence ID" value="NZ_BAABJP010000044.1"/>
</dbReference>
<dbReference type="Pfam" id="PF11066">
    <property type="entry name" value="DUF2867"/>
    <property type="match status" value="1"/>
</dbReference>
<organism evidence="1 2">
    <name type="scientific">Pseudonocardia eucalypti</name>
    <dbReference type="NCBI Taxonomy" id="648755"/>
    <lineage>
        <taxon>Bacteria</taxon>
        <taxon>Bacillati</taxon>
        <taxon>Actinomycetota</taxon>
        <taxon>Actinomycetes</taxon>
        <taxon>Pseudonocardiales</taxon>
        <taxon>Pseudonocardiaceae</taxon>
        <taxon>Pseudonocardia</taxon>
    </lineage>
</organism>
<evidence type="ECO:0000313" key="1">
    <source>
        <dbReference type="EMBL" id="GAA5170460.1"/>
    </source>
</evidence>
<evidence type="ECO:0000313" key="2">
    <source>
        <dbReference type="Proteomes" id="UP001428817"/>
    </source>
</evidence>
<gene>
    <name evidence="1" type="ORF">GCM10023321_67590</name>
</gene>
<name>A0ABP9R137_9PSEU</name>
<dbReference type="InterPro" id="IPR021295">
    <property type="entry name" value="DUF2867"/>
</dbReference>
<keyword evidence="2" id="KW-1185">Reference proteome</keyword>
<protein>
    <submittedName>
        <fullName evidence="1">DUF2867 domain-containing protein</fullName>
    </submittedName>
</protein>
<dbReference type="Proteomes" id="UP001428817">
    <property type="component" value="Unassembled WGS sequence"/>
</dbReference>
<sequence length="161" mass="17599">MVHSEHPRAAETAVPDTPLLASALARVDWSDAHAVECRPGQPADPQAWADAVFRDPPQWVAALLGLRESLVGLVGIARGGSSSFDTLARSEREVLLGTDERHLDFRASVLREADRVVLSTVVTLHNARGRAYFALVRPVHPVIVRAMLRRAARRLTAHGHN</sequence>
<dbReference type="EMBL" id="BAABJP010000044">
    <property type="protein sequence ID" value="GAA5170460.1"/>
    <property type="molecule type" value="Genomic_DNA"/>
</dbReference>
<proteinExistence type="predicted"/>
<comment type="caution">
    <text evidence="1">The sequence shown here is derived from an EMBL/GenBank/DDBJ whole genome shotgun (WGS) entry which is preliminary data.</text>
</comment>
<accession>A0ABP9R137</accession>
<reference evidence="2" key="1">
    <citation type="journal article" date="2019" name="Int. J. Syst. Evol. Microbiol.">
        <title>The Global Catalogue of Microorganisms (GCM) 10K type strain sequencing project: providing services to taxonomists for standard genome sequencing and annotation.</title>
        <authorList>
            <consortium name="The Broad Institute Genomics Platform"/>
            <consortium name="The Broad Institute Genome Sequencing Center for Infectious Disease"/>
            <person name="Wu L."/>
            <person name="Ma J."/>
        </authorList>
    </citation>
    <scope>NUCLEOTIDE SEQUENCE [LARGE SCALE GENOMIC DNA]</scope>
    <source>
        <strain evidence="2">JCM 18303</strain>
    </source>
</reference>